<evidence type="ECO:0000256" key="9">
    <source>
        <dbReference type="ARBA" id="ARBA00032024"/>
    </source>
</evidence>
<dbReference type="PANTHER" id="PTHR43765:SF2">
    <property type="entry name" value="2-DEHYDROPANTOATE 2-REDUCTASE"/>
    <property type="match status" value="1"/>
</dbReference>
<evidence type="ECO:0000256" key="2">
    <source>
        <dbReference type="ARBA" id="ARBA00004994"/>
    </source>
</evidence>
<keyword evidence="8 11" id="KW-0560">Oxidoreductase</keyword>
<dbReference type="PANTHER" id="PTHR43765">
    <property type="entry name" value="2-DEHYDROPANTOATE 2-REDUCTASE-RELATED"/>
    <property type="match status" value="1"/>
</dbReference>
<gene>
    <name evidence="13" type="ORF">OMP38_22250</name>
</gene>
<evidence type="ECO:0000313" key="14">
    <source>
        <dbReference type="Proteomes" id="UP001153387"/>
    </source>
</evidence>
<evidence type="ECO:0000256" key="8">
    <source>
        <dbReference type="ARBA" id="ARBA00023002"/>
    </source>
</evidence>
<evidence type="ECO:0000256" key="10">
    <source>
        <dbReference type="ARBA" id="ARBA00048793"/>
    </source>
</evidence>
<accession>A0A9X4QNW6</accession>
<evidence type="ECO:0000313" key="13">
    <source>
        <dbReference type="EMBL" id="MDG0793263.1"/>
    </source>
</evidence>
<comment type="catalytic activity">
    <reaction evidence="10 11">
        <text>(R)-pantoate + NADP(+) = 2-dehydropantoate + NADPH + H(+)</text>
        <dbReference type="Rhea" id="RHEA:16233"/>
        <dbReference type="ChEBI" id="CHEBI:11561"/>
        <dbReference type="ChEBI" id="CHEBI:15378"/>
        <dbReference type="ChEBI" id="CHEBI:15980"/>
        <dbReference type="ChEBI" id="CHEBI:57783"/>
        <dbReference type="ChEBI" id="CHEBI:58349"/>
        <dbReference type="EC" id="1.1.1.169"/>
    </reaction>
</comment>
<dbReference type="GO" id="GO:0005737">
    <property type="term" value="C:cytoplasm"/>
    <property type="evidence" value="ECO:0007669"/>
    <property type="project" value="TreeGrafter"/>
</dbReference>
<comment type="function">
    <text evidence="1 11">Catalyzes the NADPH-dependent reduction of ketopantoate into pantoic acid.</text>
</comment>
<dbReference type="InterPro" id="IPR013328">
    <property type="entry name" value="6PGD_dom2"/>
</dbReference>
<evidence type="ECO:0000256" key="3">
    <source>
        <dbReference type="ARBA" id="ARBA00007870"/>
    </source>
</evidence>
<dbReference type="EMBL" id="JAPDHZ010000004">
    <property type="protein sequence ID" value="MDG0793263.1"/>
    <property type="molecule type" value="Genomic_DNA"/>
</dbReference>
<dbReference type="EC" id="1.1.1.169" evidence="4 11"/>
<name>A0A9X4QNW6_9BACL</name>
<dbReference type="NCBIfam" id="TIGR00745">
    <property type="entry name" value="apbA_panE"/>
    <property type="match status" value="1"/>
</dbReference>
<dbReference type="Gene3D" id="3.40.50.720">
    <property type="entry name" value="NAD(P)-binding Rossmann-like Domain"/>
    <property type="match status" value="1"/>
</dbReference>
<dbReference type="Proteomes" id="UP001153387">
    <property type="component" value="Unassembled WGS sequence"/>
</dbReference>
<evidence type="ECO:0000256" key="7">
    <source>
        <dbReference type="ARBA" id="ARBA00022857"/>
    </source>
</evidence>
<evidence type="ECO:0000259" key="12">
    <source>
        <dbReference type="Pfam" id="PF08546"/>
    </source>
</evidence>
<proteinExistence type="inferred from homology"/>
<dbReference type="SUPFAM" id="SSF48179">
    <property type="entry name" value="6-phosphogluconate dehydrogenase C-terminal domain-like"/>
    <property type="match status" value="1"/>
</dbReference>
<reference evidence="13 14" key="1">
    <citation type="submission" date="2022-10" db="EMBL/GenBank/DDBJ databases">
        <title>Comparative genomic analysis of Cohnella hashimotonis sp. nov., isolated from the International Space Station.</title>
        <authorList>
            <person name="Simpson A."/>
            <person name="Venkateswaran K."/>
        </authorList>
    </citation>
    <scope>NUCLEOTIDE SEQUENCE [LARGE SCALE GENOMIC DNA]</scope>
    <source>
        <strain evidence="13 14">DSM 18997</strain>
    </source>
</reference>
<comment type="similarity">
    <text evidence="3 11">Belongs to the ketopantoate reductase family.</text>
</comment>
<dbReference type="FunFam" id="1.10.1040.10:FF:000017">
    <property type="entry name" value="2-dehydropantoate 2-reductase"/>
    <property type="match status" value="1"/>
</dbReference>
<dbReference type="GO" id="GO:0008677">
    <property type="term" value="F:2-dehydropantoate 2-reductase activity"/>
    <property type="evidence" value="ECO:0007669"/>
    <property type="project" value="UniProtKB-EC"/>
</dbReference>
<evidence type="ECO:0000256" key="1">
    <source>
        <dbReference type="ARBA" id="ARBA00002919"/>
    </source>
</evidence>
<protein>
    <recommendedName>
        <fullName evidence="5 11">2-dehydropantoate 2-reductase</fullName>
        <ecNumber evidence="4 11">1.1.1.169</ecNumber>
    </recommendedName>
    <alternativeName>
        <fullName evidence="9 11">Ketopantoate reductase</fullName>
    </alternativeName>
</protein>
<dbReference type="Pfam" id="PF08546">
    <property type="entry name" value="ApbA_C"/>
    <property type="match status" value="1"/>
</dbReference>
<evidence type="ECO:0000256" key="6">
    <source>
        <dbReference type="ARBA" id="ARBA00022655"/>
    </source>
</evidence>
<dbReference type="Gene3D" id="1.10.1040.10">
    <property type="entry name" value="N-(1-d-carboxylethyl)-l-norvaline Dehydrogenase, domain 2"/>
    <property type="match status" value="1"/>
</dbReference>
<evidence type="ECO:0000256" key="4">
    <source>
        <dbReference type="ARBA" id="ARBA00013014"/>
    </source>
</evidence>
<dbReference type="GO" id="GO:0050661">
    <property type="term" value="F:NADP binding"/>
    <property type="evidence" value="ECO:0007669"/>
    <property type="project" value="TreeGrafter"/>
</dbReference>
<dbReference type="AlphaFoldDB" id="A0A9X4QNW6"/>
<dbReference type="InterPro" id="IPR003710">
    <property type="entry name" value="ApbA"/>
</dbReference>
<sequence>MAARLPGRPLFAAVTTEASLRIDATAVRHTGRGEIRLGRAPLFERSGTAFAAGEERDAATVAAMLKQAGFSATLSNDMAERMLRKLLSNAVVNPLTALLRVPNGALVHTPARTALMRSLFDETSAVLEACGLPRDARLWDELLELCARTAANRSSMLQDVLADRPTEIEAINGAVVRLASRHGADAPYNESLVALVSAMRGDDKEG</sequence>
<organism evidence="13 14">
    <name type="scientific">Cohnella ginsengisoli</name>
    <dbReference type="NCBI Taxonomy" id="425004"/>
    <lineage>
        <taxon>Bacteria</taxon>
        <taxon>Bacillati</taxon>
        <taxon>Bacillota</taxon>
        <taxon>Bacilli</taxon>
        <taxon>Bacillales</taxon>
        <taxon>Paenibacillaceae</taxon>
        <taxon>Cohnella</taxon>
    </lineage>
</organism>
<keyword evidence="7 11" id="KW-0521">NADP</keyword>
<evidence type="ECO:0000256" key="11">
    <source>
        <dbReference type="RuleBase" id="RU362068"/>
    </source>
</evidence>
<evidence type="ECO:0000256" key="5">
    <source>
        <dbReference type="ARBA" id="ARBA00019465"/>
    </source>
</evidence>
<keyword evidence="14" id="KW-1185">Reference proteome</keyword>
<comment type="pathway">
    <text evidence="2 11">Cofactor biosynthesis; (R)-pantothenate biosynthesis; (R)-pantoate from 3-methyl-2-oxobutanoate: step 2/2.</text>
</comment>
<dbReference type="InterPro" id="IPR008927">
    <property type="entry name" value="6-PGluconate_DH-like_C_sf"/>
</dbReference>
<dbReference type="InterPro" id="IPR050838">
    <property type="entry name" value="Ketopantoate_reductase"/>
</dbReference>
<keyword evidence="6 11" id="KW-0566">Pantothenate biosynthesis</keyword>
<dbReference type="InterPro" id="IPR013752">
    <property type="entry name" value="KPA_reductase"/>
</dbReference>
<comment type="caution">
    <text evidence="13">The sequence shown here is derived from an EMBL/GenBank/DDBJ whole genome shotgun (WGS) entry which is preliminary data.</text>
</comment>
<feature type="domain" description="Ketopantoate reductase C-terminal" evidence="12">
    <location>
        <begin position="78"/>
        <end position="199"/>
    </location>
</feature>
<dbReference type="GO" id="GO:0015940">
    <property type="term" value="P:pantothenate biosynthetic process"/>
    <property type="evidence" value="ECO:0007669"/>
    <property type="project" value="UniProtKB-KW"/>
</dbReference>